<dbReference type="Gene3D" id="1.10.150.240">
    <property type="entry name" value="Putative phosphatase, domain 2"/>
    <property type="match status" value="1"/>
</dbReference>
<dbReference type="GO" id="GO:0016787">
    <property type="term" value="F:hydrolase activity"/>
    <property type="evidence" value="ECO:0007669"/>
    <property type="project" value="UniProtKB-KW"/>
</dbReference>
<dbReference type="PANTHER" id="PTHR46193">
    <property type="entry name" value="6-PHOSPHOGLUCONATE PHOSPHATASE"/>
    <property type="match status" value="1"/>
</dbReference>
<evidence type="ECO:0000256" key="1">
    <source>
        <dbReference type="ARBA" id="ARBA00001946"/>
    </source>
</evidence>
<keyword evidence="5" id="KW-0378">Hydrolase</keyword>
<dbReference type="SUPFAM" id="SSF56784">
    <property type="entry name" value="HAD-like"/>
    <property type="match status" value="1"/>
</dbReference>
<dbReference type="InterPro" id="IPR023214">
    <property type="entry name" value="HAD_sf"/>
</dbReference>
<accession>A0A4P6U105</accession>
<evidence type="ECO:0000256" key="4">
    <source>
        <dbReference type="ARBA" id="ARBA00022842"/>
    </source>
</evidence>
<evidence type="ECO:0000256" key="3">
    <source>
        <dbReference type="ARBA" id="ARBA00022723"/>
    </source>
</evidence>
<dbReference type="PANTHER" id="PTHR46193:SF10">
    <property type="entry name" value="6-PHOSPHOGLUCONATE PHOSPHATASE"/>
    <property type="match status" value="1"/>
</dbReference>
<dbReference type="InterPro" id="IPR023198">
    <property type="entry name" value="PGP-like_dom2"/>
</dbReference>
<comment type="similarity">
    <text evidence="2">Belongs to the HAD-like hydrolase superfamily. CbbY/CbbZ/Gph/YieH family.</text>
</comment>
<keyword evidence="6" id="KW-1185">Reference proteome</keyword>
<keyword evidence="4" id="KW-0460">Magnesium</keyword>
<dbReference type="EMBL" id="CP032229">
    <property type="protein sequence ID" value="QBJ93007.1"/>
    <property type="molecule type" value="Genomic_DNA"/>
</dbReference>
<dbReference type="Proteomes" id="UP000292547">
    <property type="component" value="Chromosome"/>
</dbReference>
<dbReference type="CDD" id="cd07526">
    <property type="entry name" value="HAD_BPGM_like"/>
    <property type="match status" value="1"/>
</dbReference>
<dbReference type="Pfam" id="PF00702">
    <property type="entry name" value="Hydrolase"/>
    <property type="match status" value="1"/>
</dbReference>
<organism evidence="5 6">
    <name type="scientific">Streptomyces seoulensis</name>
    <dbReference type="NCBI Taxonomy" id="73044"/>
    <lineage>
        <taxon>Bacteria</taxon>
        <taxon>Bacillati</taxon>
        <taxon>Actinomycetota</taxon>
        <taxon>Actinomycetes</taxon>
        <taxon>Kitasatosporales</taxon>
        <taxon>Streptomycetaceae</taxon>
        <taxon>Streptomyces</taxon>
    </lineage>
</organism>
<proteinExistence type="inferred from homology"/>
<dbReference type="SFLD" id="SFLDS00003">
    <property type="entry name" value="Haloacid_Dehalogenase"/>
    <property type="match status" value="1"/>
</dbReference>
<reference evidence="5 6" key="1">
    <citation type="submission" date="2018-08" db="EMBL/GenBank/DDBJ databases">
        <title>The complete genome sequence of Streptomyces seoulensis, a pioneer strain for nickel superoxide dismutase discovery.</title>
        <authorList>
            <person name="Shin J."/>
            <person name="Lee J.-S."/>
            <person name="Lee E.-J."/>
            <person name="Youn H.-D."/>
        </authorList>
    </citation>
    <scope>NUCLEOTIDE SEQUENCE [LARGE SCALE GENOMIC DNA]</scope>
    <source>
        <strain evidence="5 6">KCTC 9819</strain>
    </source>
</reference>
<dbReference type="InterPro" id="IPR036412">
    <property type="entry name" value="HAD-like_sf"/>
</dbReference>
<evidence type="ECO:0000313" key="5">
    <source>
        <dbReference type="EMBL" id="QBJ93007.1"/>
    </source>
</evidence>
<dbReference type="Gene3D" id="3.40.50.1000">
    <property type="entry name" value="HAD superfamily/HAD-like"/>
    <property type="match status" value="1"/>
</dbReference>
<dbReference type="AlphaFoldDB" id="A0A4P6U105"/>
<dbReference type="OrthoDB" id="9812856at2"/>
<evidence type="ECO:0000256" key="2">
    <source>
        <dbReference type="ARBA" id="ARBA00006171"/>
    </source>
</evidence>
<protein>
    <submittedName>
        <fullName evidence="5">HAD family hydrolase</fullName>
    </submittedName>
</protein>
<comment type="cofactor">
    <cofactor evidence="1">
        <name>Mg(2+)</name>
        <dbReference type="ChEBI" id="CHEBI:18420"/>
    </cofactor>
</comment>
<evidence type="ECO:0000313" key="6">
    <source>
        <dbReference type="Proteomes" id="UP000292547"/>
    </source>
</evidence>
<dbReference type="InterPro" id="IPR051600">
    <property type="entry name" value="Beta-PGM-like"/>
</dbReference>
<gene>
    <name evidence="5" type="ORF">D0Z67_23795</name>
</gene>
<dbReference type="RefSeq" id="WP_051887892.1">
    <property type="nucleotide sequence ID" value="NZ_CP032229.1"/>
</dbReference>
<dbReference type="STRING" id="73044.GCA_000725795_04426"/>
<dbReference type="GeneID" id="300101935"/>
<name>A0A4P6U105_STRSO</name>
<sequence length="224" mass="23802">MEQRLVIFDCDGVLVDSETLSAEVLRTMTAPELALTSAEALRLLRGRKVALWVEELGERLGRPLGEEFIAAFRRRTLEAFTGGLLPVPGVRELLAGLSVPYCTASSAPREKITHALSVTGLLPHFEGRIFSAYEVGSWKPEPDLFLHAAHRLGTPPQDCAVVEDSLVGVQAAVAARMTVFGYAPPGSGTAAELAGAGAHVFTSMARLPALLGHRLATTPPTPAV</sequence>
<dbReference type="InterPro" id="IPR006439">
    <property type="entry name" value="HAD-SF_hydro_IA"/>
</dbReference>
<dbReference type="SFLD" id="SFLDG01129">
    <property type="entry name" value="C1.5:_HAD__Beta-PGM__Phosphata"/>
    <property type="match status" value="1"/>
</dbReference>
<dbReference type="KEGG" id="sseo:D0Z67_23795"/>
<keyword evidence="3" id="KW-0479">Metal-binding</keyword>
<dbReference type="GO" id="GO:0046872">
    <property type="term" value="F:metal ion binding"/>
    <property type="evidence" value="ECO:0007669"/>
    <property type="project" value="UniProtKB-KW"/>
</dbReference>
<dbReference type="NCBIfam" id="TIGR01509">
    <property type="entry name" value="HAD-SF-IA-v3"/>
    <property type="match status" value="1"/>
</dbReference>